<name>A0A0P7BW12_9BACT</name>
<comment type="caution">
    <text evidence="1">The sequence shown here is derived from an EMBL/GenBank/DDBJ whole genome shotgun (WGS) entry which is preliminary data.</text>
</comment>
<dbReference type="STRING" id="1605367.AFM12_00425"/>
<dbReference type="AlphaFoldDB" id="A0A0P7BW12"/>
<dbReference type="SUPFAM" id="SSF50475">
    <property type="entry name" value="FMN-binding split barrel"/>
    <property type="match status" value="1"/>
</dbReference>
<dbReference type="Proteomes" id="UP000050454">
    <property type="component" value="Unassembled WGS sequence"/>
</dbReference>
<dbReference type="Gene3D" id="2.30.110.10">
    <property type="entry name" value="Electron Transport, Fmn-binding Protein, Chain A"/>
    <property type="match status" value="1"/>
</dbReference>
<proteinExistence type="predicted"/>
<dbReference type="RefSeq" id="WP_055143069.1">
    <property type="nucleotide sequence ID" value="NZ_JXSZ01000005.1"/>
</dbReference>
<dbReference type="Pfam" id="PF12900">
    <property type="entry name" value="Pyridox_ox_2"/>
    <property type="match status" value="1"/>
</dbReference>
<gene>
    <name evidence="1" type="ORF">AFM12_00425</name>
</gene>
<dbReference type="PANTHER" id="PTHR34071:SF2">
    <property type="entry name" value="FLAVIN-NUCLEOTIDE-BINDING PROTEIN"/>
    <property type="match status" value="1"/>
</dbReference>
<accession>A0A0P7BW12</accession>
<dbReference type="PATRIC" id="fig|1605367.3.peg.1409"/>
<organism evidence="1 2">
    <name type="scientific">Jiulongibacter sediminis</name>
    <dbReference type="NCBI Taxonomy" id="1605367"/>
    <lineage>
        <taxon>Bacteria</taxon>
        <taxon>Pseudomonadati</taxon>
        <taxon>Bacteroidota</taxon>
        <taxon>Cytophagia</taxon>
        <taxon>Cytophagales</taxon>
        <taxon>Leadbetterellaceae</taxon>
        <taxon>Jiulongibacter</taxon>
    </lineage>
</organism>
<dbReference type="OrthoDB" id="116031at2"/>
<reference evidence="1 2" key="1">
    <citation type="submission" date="2015-07" db="EMBL/GenBank/DDBJ databases">
        <title>The draft genome sequence of Leadbetterella sp. JN14-9.</title>
        <authorList>
            <person name="Liu Y."/>
            <person name="Du J."/>
            <person name="Shao Z."/>
        </authorList>
    </citation>
    <scope>NUCLEOTIDE SEQUENCE [LARGE SCALE GENOMIC DNA]</scope>
    <source>
        <strain evidence="1 2">JN14-9</strain>
    </source>
</reference>
<evidence type="ECO:0000313" key="1">
    <source>
        <dbReference type="EMBL" id="KPM49151.1"/>
    </source>
</evidence>
<evidence type="ECO:0000313" key="2">
    <source>
        <dbReference type="Proteomes" id="UP000050454"/>
    </source>
</evidence>
<dbReference type="PANTHER" id="PTHR34071">
    <property type="entry name" value="5-NITROIMIDAZOLE ANTIBIOTICS RESISTANCE PROTEIN, NIMA-FAMILY-RELATED PROTEIN-RELATED"/>
    <property type="match status" value="1"/>
</dbReference>
<protein>
    <submittedName>
        <fullName evidence="1">Pyridoxamine 5'-phosphate oxidase</fullName>
    </submittedName>
</protein>
<dbReference type="EMBL" id="LGTQ01000005">
    <property type="protein sequence ID" value="KPM49151.1"/>
    <property type="molecule type" value="Genomic_DNA"/>
</dbReference>
<sequence length="211" mass="24190">MSRKTKRTTPSRMANQRAHYSDENIYEILDEALFCTISYAEDNQPFSIPQSFVRIDNYIYLHASVGSHFVRKLTDGRPVCITVMLADELVVAKTAFHHSVNYRSVVIFAKGEEINDIEKKYEAFKVLTEKMVPGSWDYLKPMSQSEVNKTTAIRFSLDEASAKIRRGAPSHEEDEMDLPIWTGLIPIKPLRHQPLPDEHGAKIPLPDHLKY</sequence>
<dbReference type="InterPro" id="IPR012349">
    <property type="entry name" value="Split_barrel_FMN-bd"/>
</dbReference>
<keyword evidence="2" id="KW-1185">Reference proteome</keyword>
<dbReference type="InterPro" id="IPR024747">
    <property type="entry name" value="Pyridox_Oxase-rel"/>
</dbReference>